<evidence type="ECO:0000256" key="6">
    <source>
        <dbReference type="ARBA" id="ARBA00022729"/>
    </source>
</evidence>
<evidence type="ECO:0000256" key="1">
    <source>
        <dbReference type="ARBA" id="ARBA00004613"/>
    </source>
</evidence>
<dbReference type="GO" id="GO:0006955">
    <property type="term" value="P:immune response"/>
    <property type="evidence" value="ECO:0007669"/>
    <property type="project" value="InterPro"/>
</dbReference>
<evidence type="ECO:0000256" key="8">
    <source>
        <dbReference type="ARBA" id="ARBA00023198"/>
    </source>
</evidence>
<dbReference type="SMART" id="SM00199">
    <property type="entry name" value="SCY"/>
    <property type="match status" value="1"/>
</dbReference>
<dbReference type="Gene3D" id="2.40.50.40">
    <property type="match status" value="1"/>
</dbReference>
<evidence type="ECO:0000256" key="10">
    <source>
        <dbReference type="RuleBase" id="RU361150"/>
    </source>
</evidence>
<evidence type="ECO:0000256" key="4">
    <source>
        <dbReference type="ARBA" id="ARBA00022514"/>
    </source>
</evidence>
<comment type="similarity">
    <text evidence="2 10">Belongs to the intercrine beta (chemokine CC) family.</text>
</comment>
<dbReference type="PANTHER" id="PTHR12015">
    <property type="entry name" value="SMALL INDUCIBLE CYTOKINE A"/>
    <property type="match status" value="1"/>
</dbReference>
<dbReference type="Ensembl" id="ENSMAMT00000011041.2">
    <property type="protein sequence ID" value="ENSMAMP00000010762.2"/>
    <property type="gene ID" value="ENSMAMG00000007285.2"/>
</dbReference>
<dbReference type="PANTHER" id="PTHR12015:SF111">
    <property type="entry name" value="C-C MOTIF CHEMOKINE 17"/>
    <property type="match status" value="1"/>
</dbReference>
<dbReference type="GO" id="GO:0006954">
    <property type="term" value="P:inflammatory response"/>
    <property type="evidence" value="ECO:0007669"/>
    <property type="project" value="UniProtKB-KW"/>
</dbReference>
<dbReference type="InterPro" id="IPR039809">
    <property type="entry name" value="Chemokine_b/g/d"/>
</dbReference>
<reference evidence="12" key="2">
    <citation type="submission" date="2025-09" db="UniProtKB">
        <authorList>
            <consortium name="Ensembl"/>
        </authorList>
    </citation>
    <scope>IDENTIFICATION</scope>
</reference>
<keyword evidence="4 10" id="KW-0202">Cytokine</keyword>
<comment type="function">
    <text evidence="9">Chemokine, which displays chemotactic activity for T lymphocytes, preferentially Th2 cells, but not monocytes or granulocytes. Therefore plays an important role in a wide range of inflammatory and immunological processes. Acts by binding to CCR4 at T-cell surface. Mediates GM-CSF/CSF2-driven pain and inflammation. In the brain, required to maintain the typical, highly branched morphology of hippocampal microglia under homeostatic conditions. May be important for the appropriate adaptation of microglial morphology and synaptic plasticity to acute lipopolysaccharide (LPS)-induced neuroinflammation. Plays a role in wound healing, mainly by inducing fibroblast migration into the wound.</text>
</comment>
<keyword evidence="6" id="KW-0732">Signal</keyword>
<dbReference type="Pfam" id="PF00048">
    <property type="entry name" value="IL8"/>
    <property type="match status" value="1"/>
</dbReference>
<evidence type="ECO:0000256" key="5">
    <source>
        <dbReference type="ARBA" id="ARBA00022525"/>
    </source>
</evidence>
<protein>
    <recommendedName>
        <fullName evidence="10">C-C motif chemokine</fullName>
    </recommendedName>
</protein>
<dbReference type="SUPFAM" id="SSF54117">
    <property type="entry name" value="Interleukin 8-like chemokines"/>
    <property type="match status" value="1"/>
</dbReference>
<sequence length="149" mass="17106">MVAKAIETNERACIFFPCIHVVAERNIEASVAQRRTDLKNLVTSLLERENDNIRKFILTFAAIMVPTASAQGGIASCCRKVSKTTLHREMVRSYYIQYEPSCPLEAVVFNMINDKRICADPNDIQTKTTMAYMDGKNWQLQNIIFRRRN</sequence>
<evidence type="ECO:0000256" key="2">
    <source>
        <dbReference type="ARBA" id="ARBA00010868"/>
    </source>
</evidence>
<dbReference type="AlphaFoldDB" id="A0A3Q3LBT0"/>
<dbReference type="InterPro" id="IPR000827">
    <property type="entry name" value="Chemokine_CC_CS"/>
</dbReference>
<organism evidence="12 13">
    <name type="scientific">Mastacembelus armatus</name>
    <name type="common">zig-zag eel</name>
    <dbReference type="NCBI Taxonomy" id="205130"/>
    <lineage>
        <taxon>Eukaryota</taxon>
        <taxon>Metazoa</taxon>
        <taxon>Chordata</taxon>
        <taxon>Craniata</taxon>
        <taxon>Vertebrata</taxon>
        <taxon>Euteleostomi</taxon>
        <taxon>Actinopterygii</taxon>
        <taxon>Neopterygii</taxon>
        <taxon>Teleostei</taxon>
        <taxon>Neoteleostei</taxon>
        <taxon>Acanthomorphata</taxon>
        <taxon>Anabantaria</taxon>
        <taxon>Synbranchiformes</taxon>
        <taxon>Mastacembelidae</taxon>
        <taxon>Mastacembelus</taxon>
    </lineage>
</organism>
<comment type="subcellular location">
    <subcellularLocation>
        <location evidence="1 10">Secreted</location>
    </subcellularLocation>
</comment>
<keyword evidence="3 10" id="KW-0145">Chemotaxis</keyword>
<dbReference type="GO" id="GO:0005615">
    <property type="term" value="C:extracellular space"/>
    <property type="evidence" value="ECO:0007669"/>
    <property type="project" value="UniProtKB-KW"/>
</dbReference>
<keyword evidence="5 10" id="KW-0964">Secreted</keyword>
<evidence type="ECO:0000256" key="9">
    <source>
        <dbReference type="ARBA" id="ARBA00046039"/>
    </source>
</evidence>
<evidence type="ECO:0000256" key="7">
    <source>
        <dbReference type="ARBA" id="ARBA00023157"/>
    </source>
</evidence>
<dbReference type="GeneTree" id="ENSGT00990000203766"/>
<dbReference type="InterPro" id="IPR036048">
    <property type="entry name" value="Interleukin_8-like_sf"/>
</dbReference>
<evidence type="ECO:0000313" key="12">
    <source>
        <dbReference type="Ensembl" id="ENSMAMP00000010762.2"/>
    </source>
</evidence>
<evidence type="ECO:0000256" key="3">
    <source>
        <dbReference type="ARBA" id="ARBA00022500"/>
    </source>
</evidence>
<keyword evidence="7" id="KW-1015">Disulfide bond</keyword>
<reference evidence="12" key="1">
    <citation type="submission" date="2025-08" db="UniProtKB">
        <authorList>
            <consortium name="Ensembl"/>
        </authorList>
    </citation>
    <scope>IDENTIFICATION</scope>
</reference>
<dbReference type="Proteomes" id="UP000261640">
    <property type="component" value="Unplaced"/>
</dbReference>
<evidence type="ECO:0000313" key="13">
    <source>
        <dbReference type="Proteomes" id="UP000261640"/>
    </source>
</evidence>
<name>A0A3Q3LBT0_9TELE</name>
<evidence type="ECO:0000259" key="11">
    <source>
        <dbReference type="SMART" id="SM00199"/>
    </source>
</evidence>
<feature type="domain" description="Chemokine interleukin-8-like" evidence="11">
    <location>
        <begin position="74"/>
        <end position="133"/>
    </location>
</feature>
<keyword evidence="13" id="KW-1185">Reference proteome</keyword>
<proteinExistence type="inferred from homology"/>
<dbReference type="GO" id="GO:0008009">
    <property type="term" value="F:chemokine activity"/>
    <property type="evidence" value="ECO:0007669"/>
    <property type="project" value="InterPro"/>
</dbReference>
<accession>A0A3Q3LBT0</accession>
<dbReference type="PROSITE" id="PS00472">
    <property type="entry name" value="SMALL_CYTOKINES_CC"/>
    <property type="match status" value="1"/>
</dbReference>
<dbReference type="InterPro" id="IPR001811">
    <property type="entry name" value="Chemokine_IL8-like_dom"/>
</dbReference>
<dbReference type="InParanoid" id="A0A3Q3LBT0"/>
<keyword evidence="8" id="KW-0395">Inflammatory response</keyword>